<dbReference type="CDD" id="cd24010">
    <property type="entry name" value="ASKHA_NBD_AcK_PK"/>
    <property type="match status" value="1"/>
</dbReference>
<comment type="catalytic activity">
    <reaction evidence="6">
        <text>acetate + ATP = acetyl phosphate + ADP</text>
        <dbReference type="Rhea" id="RHEA:11352"/>
        <dbReference type="ChEBI" id="CHEBI:22191"/>
        <dbReference type="ChEBI" id="CHEBI:30089"/>
        <dbReference type="ChEBI" id="CHEBI:30616"/>
        <dbReference type="ChEBI" id="CHEBI:456216"/>
        <dbReference type="EC" id="2.7.2.1"/>
    </reaction>
</comment>
<dbReference type="NCBIfam" id="TIGR00016">
    <property type="entry name" value="ackA"/>
    <property type="match status" value="1"/>
</dbReference>
<keyword evidence="3 6" id="KW-0547">Nucleotide-binding</keyword>
<dbReference type="InterPro" id="IPR000890">
    <property type="entry name" value="Aliphatic_acid_kin_short-chain"/>
</dbReference>
<keyword evidence="6" id="KW-0963">Cytoplasm</keyword>
<feature type="active site" description="Proton donor/acceptor" evidence="6">
    <location>
        <position position="143"/>
    </location>
</feature>
<evidence type="ECO:0000256" key="3">
    <source>
        <dbReference type="ARBA" id="ARBA00022741"/>
    </source>
</evidence>
<evidence type="ECO:0000313" key="9">
    <source>
        <dbReference type="Proteomes" id="UP000177088"/>
    </source>
</evidence>
<comment type="pathway">
    <text evidence="6">Metabolic intermediate biosynthesis; acetyl-CoA biosynthesis; acetyl-CoA from acetate: step 1/2.</text>
</comment>
<gene>
    <name evidence="6" type="primary">ackA</name>
    <name evidence="8" type="ORF">A3C96_04355</name>
</gene>
<dbReference type="InterPro" id="IPR004372">
    <property type="entry name" value="Ac/propionate_kinase"/>
</dbReference>
<feature type="binding site" evidence="6">
    <location>
        <position position="6"/>
    </location>
    <ligand>
        <name>Mg(2+)</name>
        <dbReference type="ChEBI" id="CHEBI:18420"/>
    </ligand>
</feature>
<dbReference type="PROSITE" id="PS01076">
    <property type="entry name" value="ACETATE_KINASE_2"/>
    <property type="match status" value="1"/>
</dbReference>
<feature type="site" description="Transition state stabilizer" evidence="6">
    <location>
        <position position="236"/>
    </location>
</feature>
<dbReference type="PRINTS" id="PR00471">
    <property type="entry name" value="ACETATEKNASE"/>
</dbReference>
<evidence type="ECO:0000256" key="2">
    <source>
        <dbReference type="ARBA" id="ARBA00022679"/>
    </source>
</evidence>
<dbReference type="PANTHER" id="PTHR21060">
    <property type="entry name" value="ACETATE KINASE"/>
    <property type="match status" value="1"/>
</dbReference>
<evidence type="ECO:0000313" key="8">
    <source>
        <dbReference type="EMBL" id="OGL74650.1"/>
    </source>
</evidence>
<comment type="cofactor">
    <cofactor evidence="6">
        <name>Mg(2+)</name>
        <dbReference type="ChEBI" id="CHEBI:18420"/>
    </cofactor>
    <cofactor evidence="6">
        <name>Mn(2+)</name>
        <dbReference type="ChEBI" id="CHEBI:29035"/>
    </cofactor>
    <text evidence="6">Mg(2+). Can also accept Mn(2+).</text>
</comment>
<dbReference type="Gene3D" id="3.30.420.40">
    <property type="match status" value="2"/>
</dbReference>
<feature type="binding site" evidence="6">
    <location>
        <position position="86"/>
    </location>
    <ligand>
        <name>substrate</name>
    </ligand>
</feature>
<dbReference type="PANTHER" id="PTHR21060:SF15">
    <property type="entry name" value="ACETATE KINASE-RELATED"/>
    <property type="match status" value="1"/>
</dbReference>
<evidence type="ECO:0000256" key="1">
    <source>
        <dbReference type="ARBA" id="ARBA00008748"/>
    </source>
</evidence>
<name>A0A1F7U8P8_9BACT</name>
<evidence type="ECO:0000256" key="7">
    <source>
        <dbReference type="RuleBase" id="RU003835"/>
    </source>
</evidence>
<dbReference type="AlphaFoldDB" id="A0A1F7U8P8"/>
<protein>
    <recommendedName>
        <fullName evidence="6">Acetate kinase</fullName>
        <ecNumber evidence="6">2.7.2.1</ecNumber>
    </recommendedName>
    <alternativeName>
        <fullName evidence="6">Acetokinase</fullName>
    </alternativeName>
</protein>
<dbReference type="HAMAP" id="MF_00020">
    <property type="entry name" value="Acetate_kinase"/>
    <property type="match status" value="1"/>
</dbReference>
<evidence type="ECO:0000256" key="4">
    <source>
        <dbReference type="ARBA" id="ARBA00022777"/>
    </source>
</evidence>
<dbReference type="PROSITE" id="PS01075">
    <property type="entry name" value="ACETATE_KINASE_1"/>
    <property type="match status" value="1"/>
</dbReference>
<dbReference type="InterPro" id="IPR043129">
    <property type="entry name" value="ATPase_NBD"/>
</dbReference>
<comment type="function">
    <text evidence="6">Catalyzes the formation of acetyl phosphate from acetate and ATP. Can also catalyze the reverse reaction.</text>
</comment>
<proteinExistence type="inferred from homology"/>
<evidence type="ECO:0000256" key="5">
    <source>
        <dbReference type="ARBA" id="ARBA00022840"/>
    </source>
</evidence>
<reference evidence="8 9" key="1">
    <citation type="journal article" date="2016" name="Nat. Commun.">
        <title>Thousands of microbial genomes shed light on interconnected biogeochemical processes in an aquifer system.</title>
        <authorList>
            <person name="Anantharaman K."/>
            <person name="Brown C.T."/>
            <person name="Hug L.A."/>
            <person name="Sharon I."/>
            <person name="Castelle C.J."/>
            <person name="Probst A.J."/>
            <person name="Thomas B.C."/>
            <person name="Singh A."/>
            <person name="Wilkins M.J."/>
            <person name="Karaoz U."/>
            <person name="Brodie E.L."/>
            <person name="Williams K.H."/>
            <person name="Hubbard S.S."/>
            <person name="Banfield J.F."/>
        </authorList>
    </citation>
    <scope>NUCLEOTIDE SEQUENCE [LARGE SCALE GENOMIC DNA]</scope>
</reference>
<feature type="binding site" evidence="6">
    <location>
        <position position="370"/>
    </location>
    <ligand>
        <name>Mg(2+)</name>
        <dbReference type="ChEBI" id="CHEBI:18420"/>
    </ligand>
</feature>
<dbReference type="GO" id="GO:0006083">
    <property type="term" value="P:acetate metabolic process"/>
    <property type="evidence" value="ECO:0007669"/>
    <property type="project" value="TreeGrafter"/>
</dbReference>
<feature type="site" description="Transition state stabilizer" evidence="6">
    <location>
        <position position="175"/>
    </location>
</feature>
<comment type="caution">
    <text evidence="8">The sequence shown here is derived from an EMBL/GenBank/DDBJ whole genome shotgun (WGS) entry which is preliminary data.</text>
</comment>
<dbReference type="EC" id="2.7.2.1" evidence="6"/>
<dbReference type="GO" id="GO:0000287">
    <property type="term" value="F:magnesium ion binding"/>
    <property type="evidence" value="ECO:0007669"/>
    <property type="project" value="UniProtKB-UniRule"/>
</dbReference>
<dbReference type="GO" id="GO:0008776">
    <property type="term" value="F:acetate kinase activity"/>
    <property type="evidence" value="ECO:0007669"/>
    <property type="project" value="UniProtKB-UniRule"/>
</dbReference>
<dbReference type="Pfam" id="PF00871">
    <property type="entry name" value="Acetate_kinase"/>
    <property type="match status" value="1"/>
</dbReference>
<dbReference type="SUPFAM" id="SSF53067">
    <property type="entry name" value="Actin-like ATPase domain"/>
    <property type="match status" value="2"/>
</dbReference>
<keyword evidence="6" id="KW-0460">Magnesium</keyword>
<organism evidence="8 9">
    <name type="scientific">Candidatus Uhrbacteria bacterium RIFCSPHIGHO2_02_FULL_60_10</name>
    <dbReference type="NCBI Taxonomy" id="1802392"/>
    <lineage>
        <taxon>Bacteria</taxon>
        <taxon>Candidatus Uhriibacteriota</taxon>
    </lineage>
</organism>
<comment type="subcellular location">
    <subcellularLocation>
        <location evidence="6">Cytoplasm</location>
    </subcellularLocation>
</comment>
<keyword evidence="6" id="KW-0479">Metal-binding</keyword>
<comment type="subunit">
    <text evidence="6">Homodimer.</text>
</comment>
<feature type="binding site" evidence="6">
    <location>
        <position position="13"/>
    </location>
    <ligand>
        <name>ATP</name>
        <dbReference type="ChEBI" id="CHEBI:30616"/>
    </ligand>
</feature>
<evidence type="ECO:0000256" key="6">
    <source>
        <dbReference type="HAMAP-Rule" id="MF_00020"/>
    </source>
</evidence>
<dbReference type="Proteomes" id="UP000177088">
    <property type="component" value="Unassembled WGS sequence"/>
</dbReference>
<keyword evidence="4 6" id="KW-0418">Kinase</keyword>
<dbReference type="GO" id="GO:0005524">
    <property type="term" value="F:ATP binding"/>
    <property type="evidence" value="ECO:0007669"/>
    <property type="project" value="UniProtKB-KW"/>
</dbReference>
<dbReference type="InterPro" id="IPR023865">
    <property type="entry name" value="Aliphatic_acid_kinase_CS"/>
</dbReference>
<feature type="binding site" evidence="6">
    <location>
        <begin position="277"/>
        <end position="279"/>
    </location>
    <ligand>
        <name>ATP</name>
        <dbReference type="ChEBI" id="CHEBI:30616"/>
    </ligand>
</feature>
<dbReference type="GO" id="GO:0005737">
    <property type="term" value="C:cytoplasm"/>
    <property type="evidence" value="ECO:0007669"/>
    <property type="project" value="UniProtKB-SubCell"/>
</dbReference>
<comment type="similarity">
    <text evidence="1 6 7">Belongs to the acetokinase family.</text>
</comment>
<dbReference type="GO" id="GO:0006085">
    <property type="term" value="P:acetyl-CoA biosynthetic process"/>
    <property type="evidence" value="ECO:0007669"/>
    <property type="project" value="UniProtKB-UniRule"/>
</dbReference>
<accession>A0A1F7U8P8</accession>
<dbReference type="PIRSF" id="PIRSF000722">
    <property type="entry name" value="Acetate_prop_kin"/>
    <property type="match status" value="1"/>
</dbReference>
<keyword evidence="2 6" id="KW-0808">Transferase</keyword>
<comment type="caution">
    <text evidence="6">Lacks conserved residue(s) required for the propagation of feature annotation.</text>
</comment>
<keyword evidence="5 6" id="KW-0067">ATP-binding</keyword>
<feature type="binding site" evidence="6">
    <location>
        <begin position="203"/>
        <end position="207"/>
    </location>
    <ligand>
        <name>ATP</name>
        <dbReference type="ChEBI" id="CHEBI:30616"/>
    </ligand>
</feature>
<sequence>MILVINSGSSSLKFKVYDDRLKELAGGIVERIGLDKPFLDFRLTGQEKQHEEFAEMADHTAALAAALGAMKLGGLAPDKIKTVGHRVVHGGEEFVAPTVIDAASLARLETYNLLAPLHNPPNLAGIKSCLVQLPQARNVAVFDTAFYRTLPPMAYLYALPRELHEKHKIRKYGFHGISHAYVVGQAAKLLKRPVKLLKLVSCHIGSGASVTAVKGGRAVDTTMGFTPLEGLTMSTRCGDIDPAIPLYLIRTLGWDAAQVDDVLNKKSGMLGLTGHKDMRDVLARTAWRGTGVEQVAPEDEAERDRCRTAIDVFCYDVARYVGQFSAIMGGVDAVIFTAGVGERNKFLRDRIMGMVKLPGRPKVMVIPTDEELMIAKEAKTR</sequence>
<dbReference type="EMBL" id="MGEA01000011">
    <property type="protein sequence ID" value="OGL74650.1"/>
    <property type="molecule type" value="Genomic_DNA"/>
</dbReference>
<dbReference type="UniPathway" id="UPA00340">
    <property type="reaction ID" value="UER00458"/>
</dbReference>